<comment type="caution">
    <text evidence="2">The sequence shown here is derived from an EMBL/GenBank/DDBJ whole genome shotgun (WGS) entry which is preliminary data.</text>
</comment>
<dbReference type="PROSITE" id="PS51318">
    <property type="entry name" value="TAT"/>
    <property type="match status" value="1"/>
</dbReference>
<dbReference type="InterPro" id="IPR004155">
    <property type="entry name" value="PBS_lyase_HEAT"/>
</dbReference>
<dbReference type="Proteomes" id="UP000278907">
    <property type="component" value="Unassembled WGS sequence"/>
</dbReference>
<feature type="region of interest" description="Disordered" evidence="1">
    <location>
        <begin position="1"/>
        <end position="22"/>
    </location>
</feature>
<feature type="region of interest" description="Disordered" evidence="1">
    <location>
        <begin position="45"/>
        <end position="68"/>
    </location>
</feature>
<dbReference type="Gene3D" id="1.25.10.10">
    <property type="entry name" value="Leucine-rich Repeat Variant"/>
    <property type="match status" value="1"/>
</dbReference>
<dbReference type="InterPro" id="IPR011989">
    <property type="entry name" value="ARM-like"/>
</dbReference>
<reference evidence="2 3" key="1">
    <citation type="submission" date="2018-09" db="EMBL/GenBank/DDBJ databases">
        <authorList>
            <person name="Livingstone P.G."/>
            <person name="Whitworth D.E."/>
        </authorList>
    </citation>
    <scope>NUCLEOTIDE SEQUENCE [LARGE SCALE GENOMIC DNA]</scope>
    <source>
        <strain evidence="2 3">CA031B</strain>
    </source>
</reference>
<feature type="compositionally biased region" description="Basic and acidic residues" evidence="1">
    <location>
        <begin position="198"/>
        <end position="207"/>
    </location>
</feature>
<dbReference type="InterPro" id="IPR016024">
    <property type="entry name" value="ARM-type_fold"/>
</dbReference>
<dbReference type="SUPFAM" id="SSF48371">
    <property type="entry name" value="ARM repeat"/>
    <property type="match status" value="1"/>
</dbReference>
<dbReference type="InterPro" id="IPR006311">
    <property type="entry name" value="TAT_signal"/>
</dbReference>
<dbReference type="EMBL" id="RAWI01000189">
    <property type="protein sequence ID" value="RKI03027.1"/>
    <property type="molecule type" value="Genomic_DNA"/>
</dbReference>
<keyword evidence="3" id="KW-1185">Reference proteome</keyword>
<protein>
    <submittedName>
        <fullName evidence="2">HEAT repeat domain-containing protein</fullName>
    </submittedName>
</protein>
<evidence type="ECO:0000313" key="2">
    <source>
        <dbReference type="EMBL" id="RKI03027.1"/>
    </source>
</evidence>
<dbReference type="Pfam" id="PF13646">
    <property type="entry name" value="HEAT_2"/>
    <property type="match status" value="1"/>
</dbReference>
<proteinExistence type="predicted"/>
<organism evidence="2 3">
    <name type="scientific">Corallococcus praedator</name>
    <dbReference type="NCBI Taxonomy" id="2316724"/>
    <lineage>
        <taxon>Bacteria</taxon>
        <taxon>Pseudomonadati</taxon>
        <taxon>Myxococcota</taxon>
        <taxon>Myxococcia</taxon>
        <taxon>Myxococcales</taxon>
        <taxon>Cystobacterineae</taxon>
        <taxon>Myxococcaceae</taxon>
        <taxon>Corallococcus</taxon>
    </lineage>
</organism>
<dbReference type="PANTHER" id="PTHR12697:SF5">
    <property type="entry name" value="DEOXYHYPUSINE HYDROXYLASE"/>
    <property type="match status" value="1"/>
</dbReference>
<dbReference type="PANTHER" id="PTHR12697">
    <property type="entry name" value="PBS LYASE HEAT-LIKE PROTEIN"/>
    <property type="match status" value="1"/>
</dbReference>
<name>A0ABX9QDN6_9BACT</name>
<feature type="compositionally biased region" description="Low complexity" evidence="1">
    <location>
        <begin position="45"/>
        <end position="56"/>
    </location>
</feature>
<sequence>MPSPSSRPRGVRPSPAPSRPSLSRRVGLFGLAVLAGVGAVSNAAPARASVHAAAQPSSPPPSVAPVPGPLRDEALRLLAQPSLAGAAWRSLGPDVVPVLAALTEDPNVPDAQRMRAVTALSLVEAPQAGQTLQAMMEDPRRPADVRTRAAAALGQCLGFEAVTALRARLEDRDVRIREAVAQALGRLGGQQVREALEERLPREDVPQVREALQQGLTLAEP</sequence>
<accession>A0ABX9QDN6</accession>
<feature type="compositionally biased region" description="Pro residues" evidence="1">
    <location>
        <begin position="57"/>
        <end position="68"/>
    </location>
</feature>
<feature type="region of interest" description="Disordered" evidence="1">
    <location>
        <begin position="198"/>
        <end position="221"/>
    </location>
</feature>
<gene>
    <name evidence="2" type="ORF">D7Y13_23140</name>
</gene>
<evidence type="ECO:0000256" key="1">
    <source>
        <dbReference type="SAM" id="MobiDB-lite"/>
    </source>
</evidence>
<dbReference type="SMART" id="SM00567">
    <property type="entry name" value="EZ_HEAT"/>
    <property type="match status" value="3"/>
</dbReference>
<evidence type="ECO:0000313" key="3">
    <source>
        <dbReference type="Proteomes" id="UP000278907"/>
    </source>
</evidence>